<dbReference type="Gene3D" id="1.10.357.10">
    <property type="entry name" value="Tetracycline Repressor, domain 2"/>
    <property type="match status" value="1"/>
</dbReference>
<sequence length="173" mass="19240">MGLQETAVLDAAEDLFYERGIQAVGMDEIRGTSGVSLKRLYQLFPSKEALVVRYLQRRDKRWRASLMTYVLREGGEVGAVFDWLHQWFSEPGYRGCAFINSFGELSATSPAVTAVVRHHKDELWGHLRELVDDDATADQLLLLVEGAIVVAAIRKDPEVVRHAKAAAEALVSG</sequence>
<dbReference type="PROSITE" id="PS50977">
    <property type="entry name" value="HTH_TETR_2"/>
    <property type="match status" value="1"/>
</dbReference>
<dbReference type="OrthoDB" id="4214267at2"/>
<feature type="DNA-binding region" description="H-T-H motif" evidence="4">
    <location>
        <begin position="25"/>
        <end position="44"/>
    </location>
</feature>
<evidence type="ECO:0000256" key="3">
    <source>
        <dbReference type="ARBA" id="ARBA00023163"/>
    </source>
</evidence>
<keyword evidence="7" id="KW-1185">Reference proteome</keyword>
<dbReference type="SUPFAM" id="SSF46689">
    <property type="entry name" value="Homeodomain-like"/>
    <property type="match status" value="1"/>
</dbReference>
<evidence type="ECO:0000256" key="1">
    <source>
        <dbReference type="ARBA" id="ARBA00023015"/>
    </source>
</evidence>
<dbReference type="InterPro" id="IPR036271">
    <property type="entry name" value="Tet_transcr_reg_TetR-rel_C_sf"/>
</dbReference>
<reference evidence="6 7" key="1">
    <citation type="submission" date="2015-07" db="EMBL/GenBank/DDBJ databases">
        <title>Genome sequencing of Kibdelosporangium phytohabitans.</title>
        <authorList>
            <person name="Qin S."/>
            <person name="Xing K."/>
        </authorList>
    </citation>
    <scope>NUCLEOTIDE SEQUENCE [LARGE SCALE GENOMIC DNA]</scope>
    <source>
        <strain evidence="6 7">KLBMP1111</strain>
    </source>
</reference>
<dbReference type="STRING" id="860235.AOZ06_09110"/>
<protein>
    <submittedName>
        <fullName evidence="6">TetR family transcriptional regulator</fullName>
    </submittedName>
</protein>
<name>A0A0N9HYT6_9PSEU</name>
<evidence type="ECO:0000256" key="4">
    <source>
        <dbReference type="PROSITE-ProRule" id="PRU00335"/>
    </source>
</evidence>
<dbReference type="GO" id="GO:0003677">
    <property type="term" value="F:DNA binding"/>
    <property type="evidence" value="ECO:0007669"/>
    <property type="project" value="UniProtKB-UniRule"/>
</dbReference>
<dbReference type="PANTHER" id="PTHR47506">
    <property type="entry name" value="TRANSCRIPTIONAL REGULATORY PROTEIN"/>
    <property type="match status" value="1"/>
</dbReference>
<keyword evidence="1" id="KW-0805">Transcription regulation</keyword>
<feature type="domain" description="HTH tetR-type" evidence="5">
    <location>
        <begin position="2"/>
        <end position="62"/>
    </location>
</feature>
<dbReference type="RefSeq" id="WP_054289036.1">
    <property type="nucleotide sequence ID" value="NZ_CP012752.1"/>
</dbReference>
<dbReference type="AlphaFoldDB" id="A0A0N9HYT6"/>
<dbReference type="InterPro" id="IPR001647">
    <property type="entry name" value="HTH_TetR"/>
</dbReference>
<dbReference type="SUPFAM" id="SSF48498">
    <property type="entry name" value="Tetracyclin repressor-like, C-terminal domain"/>
    <property type="match status" value="1"/>
</dbReference>
<evidence type="ECO:0000313" key="7">
    <source>
        <dbReference type="Proteomes" id="UP000063699"/>
    </source>
</evidence>
<dbReference type="InterPro" id="IPR009057">
    <property type="entry name" value="Homeodomain-like_sf"/>
</dbReference>
<evidence type="ECO:0000259" key="5">
    <source>
        <dbReference type="PROSITE" id="PS50977"/>
    </source>
</evidence>
<dbReference type="Proteomes" id="UP000063699">
    <property type="component" value="Chromosome"/>
</dbReference>
<dbReference type="Pfam" id="PF00440">
    <property type="entry name" value="TetR_N"/>
    <property type="match status" value="1"/>
</dbReference>
<dbReference type="EMBL" id="CP012752">
    <property type="protein sequence ID" value="ALG07065.1"/>
    <property type="molecule type" value="Genomic_DNA"/>
</dbReference>
<dbReference type="PRINTS" id="PR00455">
    <property type="entry name" value="HTHTETR"/>
</dbReference>
<dbReference type="PANTHER" id="PTHR47506:SF1">
    <property type="entry name" value="HTH-TYPE TRANSCRIPTIONAL REGULATOR YJDC"/>
    <property type="match status" value="1"/>
</dbReference>
<evidence type="ECO:0000256" key="2">
    <source>
        <dbReference type="ARBA" id="ARBA00023125"/>
    </source>
</evidence>
<dbReference type="KEGG" id="kphy:AOZ06_09110"/>
<accession>A0A0N9HYT6</accession>
<organism evidence="6 7">
    <name type="scientific">Kibdelosporangium phytohabitans</name>
    <dbReference type="NCBI Taxonomy" id="860235"/>
    <lineage>
        <taxon>Bacteria</taxon>
        <taxon>Bacillati</taxon>
        <taxon>Actinomycetota</taxon>
        <taxon>Actinomycetes</taxon>
        <taxon>Pseudonocardiales</taxon>
        <taxon>Pseudonocardiaceae</taxon>
        <taxon>Kibdelosporangium</taxon>
    </lineage>
</organism>
<gene>
    <name evidence="6" type="ORF">AOZ06_09110</name>
</gene>
<evidence type="ECO:0000313" key="6">
    <source>
        <dbReference type="EMBL" id="ALG07065.1"/>
    </source>
</evidence>
<keyword evidence="3" id="KW-0804">Transcription</keyword>
<proteinExistence type="predicted"/>
<keyword evidence="2 4" id="KW-0238">DNA-binding</keyword>